<accession>A0ABY5FUQ8</accession>
<feature type="transmembrane region" description="Helical" evidence="8">
    <location>
        <begin position="151"/>
        <end position="170"/>
    </location>
</feature>
<dbReference type="Pfam" id="PF07885">
    <property type="entry name" value="Ion_trans_2"/>
    <property type="match status" value="1"/>
</dbReference>
<evidence type="ECO:0000259" key="9">
    <source>
        <dbReference type="Pfam" id="PF07885"/>
    </source>
</evidence>
<feature type="transmembrane region" description="Helical" evidence="8">
    <location>
        <begin position="42"/>
        <end position="64"/>
    </location>
</feature>
<evidence type="ECO:0000313" key="10">
    <source>
        <dbReference type="EMBL" id="UTT61852.1"/>
    </source>
</evidence>
<evidence type="ECO:0000256" key="2">
    <source>
        <dbReference type="ARBA" id="ARBA00022448"/>
    </source>
</evidence>
<reference evidence="10" key="1">
    <citation type="submission" date="2022-07" db="EMBL/GenBank/DDBJ databases">
        <title>Taxonomic analysis of Microcella humidisoli nov. sp., isolated from riverside soil.</title>
        <authorList>
            <person name="Molina K.M."/>
            <person name="Kim S.B."/>
        </authorList>
    </citation>
    <scope>NUCLEOTIDE SEQUENCE</scope>
    <source>
        <strain evidence="10">MMS21-STM10</strain>
    </source>
</reference>
<comment type="subcellular location">
    <subcellularLocation>
        <location evidence="1">Membrane</location>
        <topology evidence="1">Multi-pass membrane protein</topology>
    </subcellularLocation>
</comment>
<evidence type="ECO:0000313" key="11">
    <source>
        <dbReference type="Proteomes" id="UP001060039"/>
    </source>
</evidence>
<dbReference type="PANTHER" id="PTHR11537">
    <property type="entry name" value="VOLTAGE-GATED POTASSIUM CHANNEL"/>
    <property type="match status" value="1"/>
</dbReference>
<dbReference type="GO" id="GO:0034220">
    <property type="term" value="P:monoatomic ion transmembrane transport"/>
    <property type="evidence" value="ECO:0007669"/>
    <property type="project" value="UniProtKB-KW"/>
</dbReference>
<feature type="transmembrane region" description="Helical" evidence="8">
    <location>
        <begin position="120"/>
        <end position="139"/>
    </location>
</feature>
<evidence type="ECO:0000256" key="8">
    <source>
        <dbReference type="SAM" id="Phobius"/>
    </source>
</evidence>
<dbReference type="PANTHER" id="PTHR11537:SF254">
    <property type="entry name" value="POTASSIUM VOLTAGE-GATED CHANNEL PROTEIN SHAB"/>
    <property type="match status" value="1"/>
</dbReference>
<dbReference type="RefSeq" id="WP_255158994.1">
    <property type="nucleotide sequence ID" value="NZ_CP101497.1"/>
</dbReference>
<protein>
    <submittedName>
        <fullName evidence="10">Potassium channel family protein</fullName>
    </submittedName>
</protein>
<feature type="transmembrane region" description="Helical" evidence="8">
    <location>
        <begin position="85"/>
        <end position="105"/>
    </location>
</feature>
<keyword evidence="11" id="KW-1185">Reference proteome</keyword>
<dbReference type="EMBL" id="CP101497">
    <property type="protein sequence ID" value="UTT61852.1"/>
    <property type="molecule type" value="Genomic_DNA"/>
</dbReference>
<proteinExistence type="predicted"/>
<keyword evidence="7 10" id="KW-0407">Ion channel</keyword>
<evidence type="ECO:0000256" key="7">
    <source>
        <dbReference type="ARBA" id="ARBA00023303"/>
    </source>
</evidence>
<keyword evidence="2" id="KW-0813">Transport</keyword>
<sequence length="233" mass="24664">MTAIDHRRLAWEARTSSTLAVLGVLFLIAYSVYVLVVEPSDLLFAAILLVGLVSWVAFAVDMVARTALSDRGRRVRFLLTHPLDVLALFVPLFRALRVAGLLRYIPMLRGRSGAAVRGSVVAHALVYAVVYVYVIALATLQVERDAPDATITTFADAVWWAVVTLATVGYGDTYPVTGPGRFLAVLLMGGGIVIVGTASAIVVSYITERVGNQRAAATGGSEAQPSSSASSAA</sequence>
<dbReference type="Gene3D" id="1.10.287.70">
    <property type="match status" value="1"/>
</dbReference>
<keyword evidence="4 8" id="KW-1133">Transmembrane helix</keyword>
<dbReference type="InterPro" id="IPR013099">
    <property type="entry name" value="K_chnl_dom"/>
</dbReference>
<keyword evidence="5" id="KW-0406">Ion transport</keyword>
<keyword evidence="3 8" id="KW-0812">Transmembrane</keyword>
<evidence type="ECO:0000256" key="5">
    <source>
        <dbReference type="ARBA" id="ARBA00023065"/>
    </source>
</evidence>
<feature type="transmembrane region" description="Helical" evidence="8">
    <location>
        <begin position="182"/>
        <end position="206"/>
    </location>
</feature>
<evidence type="ECO:0000256" key="4">
    <source>
        <dbReference type="ARBA" id="ARBA00022989"/>
    </source>
</evidence>
<dbReference type="InterPro" id="IPR028325">
    <property type="entry name" value="VG_K_chnl"/>
</dbReference>
<evidence type="ECO:0000256" key="1">
    <source>
        <dbReference type="ARBA" id="ARBA00004141"/>
    </source>
</evidence>
<organism evidence="10 11">
    <name type="scientific">Microcella humidisoli</name>
    <dbReference type="NCBI Taxonomy" id="2963406"/>
    <lineage>
        <taxon>Bacteria</taxon>
        <taxon>Bacillati</taxon>
        <taxon>Actinomycetota</taxon>
        <taxon>Actinomycetes</taxon>
        <taxon>Micrococcales</taxon>
        <taxon>Microbacteriaceae</taxon>
        <taxon>Microcella</taxon>
    </lineage>
</organism>
<evidence type="ECO:0000256" key="3">
    <source>
        <dbReference type="ARBA" id="ARBA00022692"/>
    </source>
</evidence>
<keyword evidence="6 8" id="KW-0472">Membrane</keyword>
<gene>
    <name evidence="10" type="ORF">NNL39_09215</name>
</gene>
<feature type="domain" description="Potassium channel" evidence="9">
    <location>
        <begin position="134"/>
        <end position="207"/>
    </location>
</feature>
<name>A0ABY5FUQ8_9MICO</name>
<dbReference type="Proteomes" id="UP001060039">
    <property type="component" value="Chromosome"/>
</dbReference>
<dbReference type="SUPFAM" id="SSF81324">
    <property type="entry name" value="Voltage-gated potassium channels"/>
    <property type="match status" value="1"/>
</dbReference>
<feature type="transmembrane region" description="Helical" evidence="8">
    <location>
        <begin position="17"/>
        <end position="36"/>
    </location>
</feature>
<evidence type="ECO:0000256" key="6">
    <source>
        <dbReference type="ARBA" id="ARBA00023136"/>
    </source>
</evidence>